<dbReference type="AlphaFoldDB" id="A0A366EJY3"/>
<proteinExistence type="predicted"/>
<dbReference type="SUPFAM" id="SSF46689">
    <property type="entry name" value="Homeodomain-like"/>
    <property type="match status" value="1"/>
</dbReference>
<dbReference type="InterPro" id="IPR009057">
    <property type="entry name" value="Homeodomain-like_sf"/>
</dbReference>
<dbReference type="EMBL" id="QNRK01000050">
    <property type="protein sequence ID" value="RBP02703.1"/>
    <property type="molecule type" value="Genomic_DNA"/>
</dbReference>
<protein>
    <submittedName>
        <fullName evidence="4">TetR family transcriptional regulator</fullName>
    </submittedName>
</protein>
<keyword evidence="5" id="KW-1185">Reference proteome</keyword>
<comment type="caution">
    <text evidence="4">The sequence shown here is derived from an EMBL/GenBank/DDBJ whole genome shotgun (WGS) entry which is preliminary data.</text>
</comment>
<feature type="DNA-binding region" description="H-T-H motif" evidence="2">
    <location>
        <begin position="30"/>
        <end position="49"/>
    </location>
</feature>
<evidence type="ECO:0000256" key="2">
    <source>
        <dbReference type="PROSITE-ProRule" id="PRU00335"/>
    </source>
</evidence>
<dbReference type="InterPro" id="IPR001647">
    <property type="entry name" value="HTH_TetR"/>
</dbReference>
<evidence type="ECO:0000259" key="3">
    <source>
        <dbReference type="PROSITE" id="PS50977"/>
    </source>
</evidence>
<dbReference type="GO" id="GO:0003677">
    <property type="term" value="F:DNA binding"/>
    <property type="evidence" value="ECO:0007669"/>
    <property type="project" value="UniProtKB-UniRule"/>
</dbReference>
<dbReference type="InterPro" id="IPR050624">
    <property type="entry name" value="HTH-type_Tx_Regulator"/>
</dbReference>
<dbReference type="PANTHER" id="PTHR43479">
    <property type="entry name" value="ACREF/ENVCD OPERON REPRESSOR-RELATED"/>
    <property type="match status" value="1"/>
</dbReference>
<dbReference type="InterPro" id="IPR025722">
    <property type="entry name" value="TetR"/>
</dbReference>
<evidence type="ECO:0000256" key="1">
    <source>
        <dbReference type="ARBA" id="ARBA00023125"/>
    </source>
</evidence>
<dbReference type="OrthoDB" id="9802802at2"/>
<dbReference type="RefSeq" id="WP_113893333.1">
    <property type="nucleotide sequence ID" value="NZ_QNRK01000050.1"/>
</dbReference>
<evidence type="ECO:0000313" key="4">
    <source>
        <dbReference type="EMBL" id="RBP02703.1"/>
    </source>
</evidence>
<dbReference type="PANTHER" id="PTHR43479:SF12">
    <property type="entry name" value="TRANSCRIPTIONAL REGULATORY PROTEIN"/>
    <property type="match status" value="1"/>
</dbReference>
<organism evidence="4 5">
    <name type="scientific">Roseiarcus fermentans</name>
    <dbReference type="NCBI Taxonomy" id="1473586"/>
    <lineage>
        <taxon>Bacteria</taxon>
        <taxon>Pseudomonadati</taxon>
        <taxon>Pseudomonadota</taxon>
        <taxon>Alphaproteobacteria</taxon>
        <taxon>Hyphomicrobiales</taxon>
        <taxon>Roseiarcaceae</taxon>
        <taxon>Roseiarcus</taxon>
    </lineage>
</organism>
<accession>A0A366EJY3</accession>
<dbReference type="PROSITE" id="PS50977">
    <property type="entry name" value="HTH_TETR_2"/>
    <property type="match status" value="1"/>
</dbReference>
<feature type="domain" description="HTH tetR-type" evidence="3">
    <location>
        <begin position="7"/>
        <end position="67"/>
    </location>
</feature>
<name>A0A366EJY3_9HYPH</name>
<gene>
    <name evidence="4" type="ORF">DFR50_15036</name>
</gene>
<reference evidence="4 5" key="1">
    <citation type="submission" date="2018-06" db="EMBL/GenBank/DDBJ databases">
        <title>Genomic Encyclopedia of Type Strains, Phase IV (KMG-IV): sequencing the most valuable type-strain genomes for metagenomic binning, comparative biology and taxonomic classification.</title>
        <authorList>
            <person name="Goeker M."/>
        </authorList>
    </citation>
    <scope>NUCLEOTIDE SEQUENCE [LARGE SCALE GENOMIC DNA]</scope>
    <source>
        <strain evidence="4 5">DSM 24875</strain>
    </source>
</reference>
<dbReference type="Pfam" id="PF00440">
    <property type="entry name" value="TetR_N"/>
    <property type="match status" value="1"/>
</dbReference>
<keyword evidence="1 2" id="KW-0238">DNA-binding</keyword>
<dbReference type="Proteomes" id="UP000253529">
    <property type="component" value="Unassembled WGS sequence"/>
</dbReference>
<dbReference type="Gene3D" id="1.10.357.10">
    <property type="entry name" value="Tetracycline Repressor, domain 2"/>
    <property type="match status" value="1"/>
</dbReference>
<dbReference type="Pfam" id="PF13972">
    <property type="entry name" value="TetR"/>
    <property type="match status" value="1"/>
</dbReference>
<dbReference type="PRINTS" id="PR00455">
    <property type="entry name" value="HTHTETR"/>
</dbReference>
<sequence length="214" mass="24676">MPPKPPRRTRERILETALAMFNELGEPTVATTSIAIEMGISPGNLYYHYRSKEAIVQDLFAQFRREIEATLAAPESRLPNAEDCWLFLHLVFEAIWKYRFIYRDINDLVARYRVIEVQFRRILAHKIRVAQQILGGLVKGGQMRAEPSEIATLAENIVLVASYWMSFENARDPRAVQDGHTFARGAFHVIALAAPYLEPRERELFDQLAKRYIA</sequence>
<evidence type="ECO:0000313" key="5">
    <source>
        <dbReference type="Proteomes" id="UP000253529"/>
    </source>
</evidence>